<name>A0A0H3K413_SYNP6</name>
<proteinExistence type="predicted"/>
<protein>
    <recommendedName>
        <fullName evidence="6">HEAT repeat domain-containing protein</fullName>
    </recommendedName>
</protein>
<keyword evidence="2" id="KW-0605">Phycobilisome</keyword>
<sequence length="347" mass="37247">MSAIAGVVVGLVVGAGGATAILWPRLQQAEQSKQRLTQDLQRQDQRLTDELNDQGRRHHAAVSSLEAQISSLQATLATAHSNLGSLEAQKRELEAQISSLQTSLATVESDRQAELARHSATAHSLETQISQQREQILALQQCTHNLEQRLTQALQPEVPVQHQSAEIEPPGTAAIAEPPAAVALPLDLGSTILPSTTGVALEDILQQARDRDEQTRANTALALGTIASSSSPQQTAPILRVLTELGRDPSAAVRLAVVESLSDWRSPKVLPLLRQALRDTDPAVVKAANAGLTPFRGALRKAKATKKKRAIATVCPLEAMATTAGFLKPEIQRLDHLLCDRFQQKGS</sequence>
<keyword evidence="3" id="KW-0175">Coiled coil</keyword>
<feature type="coiled-coil region" evidence="3">
    <location>
        <begin position="26"/>
        <end position="135"/>
    </location>
</feature>
<dbReference type="AlphaFoldDB" id="A0A0H3K413"/>
<organism evidence="4 5">
    <name type="scientific">Synechococcus sp. (strain ATCC 27144 / PCC 6301 / SAUG 1402/1)</name>
    <name type="common">Anacystis nidulans</name>
    <dbReference type="NCBI Taxonomy" id="269084"/>
    <lineage>
        <taxon>Bacteria</taxon>
        <taxon>Bacillati</taxon>
        <taxon>Cyanobacteriota</taxon>
        <taxon>Cyanophyceae</taxon>
        <taxon>Synechococcales</taxon>
        <taxon>Synechococcaceae</taxon>
        <taxon>Synechococcus</taxon>
    </lineage>
</organism>
<evidence type="ECO:0000256" key="2">
    <source>
        <dbReference type="ARBA" id="ARBA00022738"/>
    </source>
</evidence>
<dbReference type="EMBL" id="AP008231">
    <property type="protein sequence ID" value="BAD79949.1"/>
    <property type="molecule type" value="Genomic_DNA"/>
</dbReference>
<reference evidence="4 5" key="1">
    <citation type="journal article" date="2007" name="Photosyn. Res.">
        <title>Complete nucleotide sequence of the freshwater unicellular cyanobacterium Synechococcus elongatus PCC 6301 chromosome: gene content and organization.</title>
        <authorList>
            <person name="Sugita C."/>
            <person name="Ogata K."/>
            <person name="Shikata M."/>
            <person name="Jikuya H."/>
            <person name="Takano J."/>
            <person name="Furumichi M."/>
            <person name="Kanehisa M."/>
            <person name="Omata T."/>
            <person name="Sugiura M."/>
            <person name="Sugita M."/>
        </authorList>
    </citation>
    <scope>NUCLEOTIDE SEQUENCE [LARGE SCALE GENOMIC DNA]</scope>
    <source>
        <strain evidence="5">ATCC 27144 / PCC 6301 / SAUG 1402/1</strain>
    </source>
</reference>
<dbReference type="GO" id="GO:0030089">
    <property type="term" value="C:phycobilisome"/>
    <property type="evidence" value="ECO:0007669"/>
    <property type="project" value="UniProtKB-KW"/>
</dbReference>
<keyword evidence="1" id="KW-0042">Antenna complex</keyword>
<dbReference type="Gene3D" id="1.10.287.1490">
    <property type="match status" value="1"/>
</dbReference>
<dbReference type="Proteomes" id="UP000001175">
    <property type="component" value="Chromosome"/>
</dbReference>
<evidence type="ECO:0008006" key="6">
    <source>
        <dbReference type="Google" id="ProtNLM"/>
    </source>
</evidence>
<accession>A0A0H3K413</accession>
<dbReference type="InterPro" id="IPR016024">
    <property type="entry name" value="ARM-type_fold"/>
</dbReference>
<evidence type="ECO:0000256" key="3">
    <source>
        <dbReference type="SAM" id="Coils"/>
    </source>
</evidence>
<gene>
    <name evidence="4" type="ordered locus">syc1759_c</name>
</gene>
<dbReference type="KEGG" id="syc:syc1759_c"/>
<dbReference type="RefSeq" id="WP_011244069.1">
    <property type="nucleotide sequence ID" value="NC_006576.1"/>
</dbReference>
<dbReference type="Gene3D" id="1.25.10.10">
    <property type="entry name" value="Leucine-rich Repeat Variant"/>
    <property type="match status" value="1"/>
</dbReference>
<dbReference type="SUPFAM" id="SSF48371">
    <property type="entry name" value="ARM repeat"/>
    <property type="match status" value="1"/>
</dbReference>
<dbReference type="InterPro" id="IPR011989">
    <property type="entry name" value="ARM-like"/>
</dbReference>
<evidence type="ECO:0000256" key="1">
    <source>
        <dbReference type="ARBA" id="ARBA00022549"/>
    </source>
</evidence>
<evidence type="ECO:0000313" key="5">
    <source>
        <dbReference type="Proteomes" id="UP000001175"/>
    </source>
</evidence>
<evidence type="ECO:0000313" key="4">
    <source>
        <dbReference type="EMBL" id="BAD79949.1"/>
    </source>
</evidence>
<dbReference type="eggNOG" id="COG1413">
    <property type="taxonomic scope" value="Bacteria"/>
</dbReference>
<dbReference type="Pfam" id="PF13646">
    <property type="entry name" value="HEAT_2"/>
    <property type="match status" value="1"/>
</dbReference>